<comment type="similarity">
    <text evidence="1 7">Belongs to the peptidase S11 family.</text>
</comment>
<evidence type="ECO:0000256" key="6">
    <source>
        <dbReference type="ARBA" id="ARBA00023316"/>
    </source>
</evidence>
<feature type="chain" id="PRO_5046338246" evidence="9">
    <location>
        <begin position="27"/>
        <end position="494"/>
    </location>
</feature>
<dbReference type="RefSeq" id="WP_281930767.1">
    <property type="nucleotide sequence ID" value="NZ_AP027142.1"/>
</dbReference>
<dbReference type="PANTHER" id="PTHR21581">
    <property type="entry name" value="D-ALANYL-D-ALANINE CARBOXYPEPTIDASE"/>
    <property type="match status" value="1"/>
</dbReference>
<evidence type="ECO:0000256" key="7">
    <source>
        <dbReference type="RuleBase" id="RU004016"/>
    </source>
</evidence>
<feature type="region of interest" description="Disordered" evidence="8">
    <location>
        <begin position="437"/>
        <end position="494"/>
    </location>
</feature>
<dbReference type="InterPro" id="IPR018044">
    <property type="entry name" value="Peptidase_S11"/>
</dbReference>
<evidence type="ECO:0000256" key="3">
    <source>
        <dbReference type="ARBA" id="ARBA00022801"/>
    </source>
</evidence>
<evidence type="ECO:0000313" key="12">
    <source>
        <dbReference type="Proteomes" id="UP001317629"/>
    </source>
</evidence>
<dbReference type="InterPro" id="IPR012338">
    <property type="entry name" value="Beta-lactam/transpept-like"/>
</dbReference>
<keyword evidence="2 9" id="KW-0732">Signal</keyword>
<keyword evidence="4" id="KW-0133">Cell shape</keyword>
<evidence type="ECO:0000256" key="4">
    <source>
        <dbReference type="ARBA" id="ARBA00022960"/>
    </source>
</evidence>
<sequence>MAKIKGLSRLGAFASCLAAAALPAPAARATPSLVIDVASGSVLEQDQATASWYPASLTKLMTAYVALDAVRAGRLTMDTPLMVSPRATRMAPSKMGFRSGSEVTLQNALIMLMVKSANDIAVTIAEGVSGSVEAFADDMNAASQKLGMTQSVWVNPNGLPDTRQVTSARDLALLGRALYVQFPEYSNLWNIGAMKLGASVHATHNGLLGRYPGADGMKTGFTCPAGFNLVASATHGGQRLIAVVLGAPSASARTAKAAALLDRAFQTGGSIGSLASLPSAGPTAAPDMRDSVCHHRGAATAEFMNEVEDMSIPVGSAPTGIPLLDAVGAGQQQISVKDIARLPRPHFEPVPVFVGRAAGYTGPVARARAPGAPIGEQPDLAAYANVEPTGGEASPISRAAPDAVTMRKGKGRAGKHISHAHVPAPAPVADIIHEDKAASHDKPAKGKAAKKGKAQAEKAAPVKIVAKPAEKAAAEKPKAPGKVHAETKPHGKTQ</sequence>
<dbReference type="Pfam" id="PF00768">
    <property type="entry name" value="Peptidase_S11"/>
    <property type="match status" value="1"/>
</dbReference>
<dbReference type="InterPro" id="IPR001967">
    <property type="entry name" value="Peptidase_S11_N"/>
</dbReference>
<name>A0ABN6VCG7_9HYPH</name>
<evidence type="ECO:0000259" key="10">
    <source>
        <dbReference type="Pfam" id="PF00768"/>
    </source>
</evidence>
<feature type="signal peptide" evidence="9">
    <location>
        <begin position="1"/>
        <end position="26"/>
    </location>
</feature>
<keyword evidence="3" id="KW-0378">Hydrolase</keyword>
<keyword evidence="12" id="KW-1185">Reference proteome</keyword>
<reference evidence="11 12" key="1">
    <citation type="journal article" date="2023" name="Int. J. Syst. Evol. Microbiol.">
        <title>Methylocystis iwaonis sp. nov., a type II methane-oxidizing bacterium from surface soil of a rice paddy field in Japan, and emended description of the genus Methylocystis (ex Whittenbury et al. 1970) Bowman et al. 1993.</title>
        <authorList>
            <person name="Kaise H."/>
            <person name="Sawadogo J.B."/>
            <person name="Alam M.S."/>
            <person name="Ueno C."/>
            <person name="Dianou D."/>
            <person name="Shinjo R."/>
            <person name="Asakawa S."/>
        </authorList>
    </citation>
    <scope>NUCLEOTIDE SEQUENCE [LARGE SCALE GENOMIC DNA]</scope>
    <source>
        <strain evidence="11 12">SS37A-Re</strain>
    </source>
</reference>
<dbReference type="SUPFAM" id="SSF56601">
    <property type="entry name" value="beta-lactamase/transpeptidase-like"/>
    <property type="match status" value="1"/>
</dbReference>
<dbReference type="EMBL" id="AP027142">
    <property type="protein sequence ID" value="BDV33369.1"/>
    <property type="molecule type" value="Genomic_DNA"/>
</dbReference>
<proteinExistence type="inferred from homology"/>
<feature type="compositionally biased region" description="Basic and acidic residues" evidence="8">
    <location>
        <begin position="468"/>
        <end position="494"/>
    </location>
</feature>
<keyword evidence="6" id="KW-0961">Cell wall biogenesis/degradation</keyword>
<keyword evidence="5" id="KW-0573">Peptidoglycan synthesis</keyword>
<gene>
    <name evidence="11" type="ORF">SS37A_08980</name>
</gene>
<feature type="compositionally biased region" description="Low complexity" evidence="8">
    <location>
        <begin position="457"/>
        <end position="467"/>
    </location>
</feature>
<protein>
    <submittedName>
        <fullName evidence="11">Penicillin-binding protein</fullName>
    </submittedName>
</protein>
<dbReference type="Proteomes" id="UP001317629">
    <property type="component" value="Chromosome"/>
</dbReference>
<evidence type="ECO:0000256" key="2">
    <source>
        <dbReference type="ARBA" id="ARBA00022729"/>
    </source>
</evidence>
<evidence type="ECO:0000256" key="1">
    <source>
        <dbReference type="ARBA" id="ARBA00007164"/>
    </source>
</evidence>
<evidence type="ECO:0000256" key="5">
    <source>
        <dbReference type="ARBA" id="ARBA00022984"/>
    </source>
</evidence>
<feature type="domain" description="Peptidase S11 D-alanyl-D-alanine carboxypeptidase A N-terminal" evidence="10">
    <location>
        <begin position="24"/>
        <end position="248"/>
    </location>
</feature>
<dbReference type="Gene3D" id="3.40.710.10">
    <property type="entry name" value="DD-peptidase/beta-lactamase superfamily"/>
    <property type="match status" value="1"/>
</dbReference>
<dbReference type="PANTHER" id="PTHR21581:SF6">
    <property type="entry name" value="TRAFFICKING PROTEIN PARTICLE COMPLEX SUBUNIT 12"/>
    <property type="match status" value="1"/>
</dbReference>
<evidence type="ECO:0000256" key="8">
    <source>
        <dbReference type="SAM" id="MobiDB-lite"/>
    </source>
</evidence>
<accession>A0ABN6VCG7</accession>
<organism evidence="11 12">
    <name type="scientific">Methylocystis iwaonis</name>
    <dbReference type="NCBI Taxonomy" id="2885079"/>
    <lineage>
        <taxon>Bacteria</taxon>
        <taxon>Pseudomonadati</taxon>
        <taxon>Pseudomonadota</taxon>
        <taxon>Alphaproteobacteria</taxon>
        <taxon>Hyphomicrobiales</taxon>
        <taxon>Methylocystaceae</taxon>
        <taxon>Methylocystis</taxon>
    </lineage>
</organism>
<evidence type="ECO:0000313" key="11">
    <source>
        <dbReference type="EMBL" id="BDV33369.1"/>
    </source>
</evidence>
<evidence type="ECO:0000256" key="9">
    <source>
        <dbReference type="SAM" id="SignalP"/>
    </source>
</evidence>
<dbReference type="PRINTS" id="PR00725">
    <property type="entry name" value="DADACBPTASE1"/>
</dbReference>